<dbReference type="PANTHER" id="PTHR43404:SF2">
    <property type="entry name" value="LIPOPOLYSACCHARIDE CHOLINEPHOSPHOTRANSFERASE LICD"/>
    <property type="match status" value="1"/>
</dbReference>
<dbReference type="InterPro" id="IPR052942">
    <property type="entry name" value="LPS_cholinephosphotransferase"/>
</dbReference>
<reference evidence="2 3" key="1">
    <citation type="submission" date="2020-07" db="EMBL/GenBank/DDBJ databases">
        <title>Sequencing the genomes of 1000 actinobacteria strains.</title>
        <authorList>
            <person name="Klenk H.-P."/>
        </authorList>
    </citation>
    <scope>NUCLEOTIDE SEQUENCE [LARGE SCALE GENOMIC DNA]</scope>
    <source>
        <strain evidence="2 3">DSM 26154</strain>
    </source>
</reference>
<evidence type="ECO:0000313" key="3">
    <source>
        <dbReference type="Proteomes" id="UP000554054"/>
    </source>
</evidence>
<dbReference type="Proteomes" id="UP000554054">
    <property type="component" value="Unassembled WGS sequence"/>
</dbReference>
<keyword evidence="2" id="KW-0808">Transferase</keyword>
<organism evidence="2 3">
    <name type="scientific">Janibacter cremeus</name>
    <dbReference type="NCBI Taxonomy" id="1285192"/>
    <lineage>
        <taxon>Bacteria</taxon>
        <taxon>Bacillati</taxon>
        <taxon>Actinomycetota</taxon>
        <taxon>Actinomycetes</taxon>
        <taxon>Micrococcales</taxon>
        <taxon>Intrasporangiaceae</taxon>
        <taxon>Janibacter</taxon>
    </lineage>
</organism>
<dbReference type="Pfam" id="PF04991">
    <property type="entry name" value="LicD"/>
    <property type="match status" value="1"/>
</dbReference>
<gene>
    <name evidence="2" type="ORF">BJY20_000784</name>
</gene>
<evidence type="ECO:0000313" key="2">
    <source>
        <dbReference type="EMBL" id="NYF97392.1"/>
    </source>
</evidence>
<sequence length="278" mass="30001">MTINPGGGSRAQLAAFEIRAVQLGVLDRVLEWCEVRDLTCYAAYGTLLGARRHSGYIPWDDDIDIMIPRSHYELLRNVPKVGELVVGGHRGDKDWPYSNVKVYDPSTLITGDGPFDAEVGVGIDVFPVDEPFIGAIGVLQSACIRALVALLALQALMPRPGRSAPARLAAAILPPVAALLPRTRLLRALDAVASRRGNAGRLGVVVGSYQWTVPATSLGSGATMSFENRLLPVPEEADIVLTALYGRNFMTPPPLGQQHSHHTFTAFRQNATTSRESL</sequence>
<feature type="domain" description="LicD/FKTN/FKRP nucleotidyltransferase" evidence="1">
    <location>
        <begin position="33"/>
        <end position="129"/>
    </location>
</feature>
<proteinExistence type="predicted"/>
<keyword evidence="3" id="KW-1185">Reference proteome</keyword>
<dbReference type="EMBL" id="JACCAE010000001">
    <property type="protein sequence ID" value="NYF97392.1"/>
    <property type="molecule type" value="Genomic_DNA"/>
</dbReference>
<dbReference type="GO" id="GO:0009100">
    <property type="term" value="P:glycoprotein metabolic process"/>
    <property type="evidence" value="ECO:0007669"/>
    <property type="project" value="UniProtKB-ARBA"/>
</dbReference>
<evidence type="ECO:0000259" key="1">
    <source>
        <dbReference type="Pfam" id="PF04991"/>
    </source>
</evidence>
<dbReference type="InterPro" id="IPR007074">
    <property type="entry name" value="LicD/FKTN/FKRP_NTP_transf"/>
</dbReference>
<comment type="caution">
    <text evidence="2">The sequence shown here is derived from an EMBL/GenBank/DDBJ whole genome shotgun (WGS) entry which is preliminary data.</text>
</comment>
<dbReference type="RefSeq" id="WP_185990335.1">
    <property type="nucleotide sequence ID" value="NZ_JACCAE010000001.1"/>
</dbReference>
<name>A0A852VJZ7_9MICO</name>
<dbReference type="PANTHER" id="PTHR43404">
    <property type="entry name" value="LIPOPOLYSACCHARIDE CHOLINEPHOSPHOTRANSFERASE LICD"/>
    <property type="match status" value="1"/>
</dbReference>
<protein>
    <submittedName>
        <fullName evidence="2">Lipopolysaccharide cholinephosphotransferase</fullName>
        <ecNumber evidence="2">2.7.8.-</ecNumber>
    </submittedName>
</protein>
<dbReference type="AlphaFoldDB" id="A0A852VJZ7"/>
<dbReference type="GO" id="GO:0016740">
    <property type="term" value="F:transferase activity"/>
    <property type="evidence" value="ECO:0007669"/>
    <property type="project" value="UniProtKB-KW"/>
</dbReference>
<accession>A0A852VJZ7</accession>
<dbReference type="EC" id="2.7.8.-" evidence="2"/>